<gene>
    <name evidence="1" type="ORF">ZIOFF_039435</name>
</gene>
<dbReference type="Gene3D" id="6.10.140.1330">
    <property type="match status" value="1"/>
</dbReference>
<protein>
    <submittedName>
        <fullName evidence="1">Uncharacterized protein</fullName>
    </submittedName>
</protein>
<keyword evidence="2" id="KW-1185">Reference proteome</keyword>
<sequence length="191" mass="22020">MVINDDTTYQFLTNSVIDSSVNYWNWDFMIMLGLSNAARFDDYRTCINLHELFTNNQRLFITVMLVLVLHMPLSKLYTSSFEELGIDVNLYALVFGESVLNDADHVINAKSCFLRTKLSCAYTEVSQDICWLNACRGDMLLTQENEDTMVHEGDAVAKLEMKTLRLVIVSRHQIINMKLEMKAKMEVLRTT</sequence>
<reference evidence="1 2" key="1">
    <citation type="submission" date="2020-08" db="EMBL/GenBank/DDBJ databases">
        <title>Plant Genome Project.</title>
        <authorList>
            <person name="Zhang R.-G."/>
        </authorList>
    </citation>
    <scope>NUCLEOTIDE SEQUENCE [LARGE SCALE GENOMIC DNA]</scope>
    <source>
        <tissue evidence="1">Rhizome</tissue>
    </source>
</reference>
<organism evidence="1 2">
    <name type="scientific">Zingiber officinale</name>
    <name type="common">Ginger</name>
    <name type="synonym">Amomum zingiber</name>
    <dbReference type="NCBI Taxonomy" id="94328"/>
    <lineage>
        <taxon>Eukaryota</taxon>
        <taxon>Viridiplantae</taxon>
        <taxon>Streptophyta</taxon>
        <taxon>Embryophyta</taxon>
        <taxon>Tracheophyta</taxon>
        <taxon>Spermatophyta</taxon>
        <taxon>Magnoliopsida</taxon>
        <taxon>Liliopsida</taxon>
        <taxon>Zingiberales</taxon>
        <taxon>Zingiberaceae</taxon>
        <taxon>Zingiber</taxon>
    </lineage>
</organism>
<evidence type="ECO:0000313" key="2">
    <source>
        <dbReference type="Proteomes" id="UP000734854"/>
    </source>
</evidence>
<dbReference type="Proteomes" id="UP000734854">
    <property type="component" value="Unassembled WGS sequence"/>
</dbReference>
<dbReference type="AlphaFoldDB" id="A0A8J5L3V4"/>
<accession>A0A8J5L3V4</accession>
<evidence type="ECO:0000313" key="1">
    <source>
        <dbReference type="EMBL" id="KAG6499645.1"/>
    </source>
</evidence>
<name>A0A8J5L3V4_ZINOF</name>
<comment type="caution">
    <text evidence="1">The sequence shown here is derived from an EMBL/GenBank/DDBJ whole genome shotgun (WGS) entry which is preliminary data.</text>
</comment>
<dbReference type="EMBL" id="JACMSC010000011">
    <property type="protein sequence ID" value="KAG6499645.1"/>
    <property type="molecule type" value="Genomic_DNA"/>
</dbReference>
<proteinExistence type="predicted"/>